<comment type="similarity">
    <text evidence="3 6">Belongs to the MoaB/Mog family.</text>
</comment>
<dbReference type="EMBL" id="LARY01000001">
    <property type="protein sequence ID" value="RDX02502.1"/>
    <property type="molecule type" value="Genomic_DNA"/>
</dbReference>
<gene>
    <name evidence="8" type="ORF">UR08_03025</name>
</gene>
<dbReference type="SUPFAM" id="SSF53218">
    <property type="entry name" value="Molybdenum cofactor biosynthesis proteins"/>
    <property type="match status" value="1"/>
</dbReference>
<dbReference type="RefSeq" id="WP_115752186.1">
    <property type="nucleotide sequence ID" value="NZ_LARY01000001.1"/>
</dbReference>
<evidence type="ECO:0000259" key="7">
    <source>
        <dbReference type="SMART" id="SM00852"/>
    </source>
</evidence>
<dbReference type="Proteomes" id="UP000257055">
    <property type="component" value="Unassembled WGS sequence"/>
</dbReference>
<proteinExistence type="inferred from homology"/>
<dbReference type="NCBIfam" id="TIGR00177">
    <property type="entry name" value="molyb_syn"/>
    <property type="match status" value="1"/>
</dbReference>
<name>A0A3D8TUG1_9LIST</name>
<dbReference type="InterPro" id="IPR012245">
    <property type="entry name" value="MoaB"/>
</dbReference>
<evidence type="ECO:0000256" key="2">
    <source>
        <dbReference type="ARBA" id="ARBA00005046"/>
    </source>
</evidence>
<organism evidence="8 9">
    <name type="scientific">Listeria kieliensis</name>
    <dbReference type="NCBI Taxonomy" id="1621700"/>
    <lineage>
        <taxon>Bacteria</taxon>
        <taxon>Bacillati</taxon>
        <taxon>Bacillota</taxon>
        <taxon>Bacilli</taxon>
        <taxon>Bacillales</taxon>
        <taxon>Listeriaceae</taxon>
        <taxon>Listeria</taxon>
    </lineage>
</organism>
<comment type="pathway">
    <text evidence="2 6">Cofactor biosynthesis; molybdopterin biosynthesis.</text>
</comment>
<dbReference type="Pfam" id="PF00994">
    <property type="entry name" value="MoCF_biosynth"/>
    <property type="match status" value="1"/>
</dbReference>
<evidence type="ECO:0000313" key="8">
    <source>
        <dbReference type="EMBL" id="RDX02502.1"/>
    </source>
</evidence>
<accession>A0A3D8TUG1</accession>
<evidence type="ECO:0000256" key="5">
    <source>
        <dbReference type="ARBA" id="ARBA00023150"/>
    </source>
</evidence>
<evidence type="ECO:0000313" key="9">
    <source>
        <dbReference type="Proteomes" id="UP000257055"/>
    </source>
</evidence>
<dbReference type="InterPro" id="IPR036425">
    <property type="entry name" value="MoaB/Mog-like_dom_sf"/>
</dbReference>
<comment type="caution">
    <text evidence="8">The sequence shown here is derived from an EMBL/GenBank/DDBJ whole genome shotgun (WGS) entry which is preliminary data.</text>
</comment>
<dbReference type="PANTHER" id="PTHR43232">
    <property type="entry name" value="MOLYBDENUM COFACTOR BIOSYNTHESIS PROTEIN B"/>
    <property type="match status" value="1"/>
</dbReference>
<dbReference type="GO" id="GO:0006777">
    <property type="term" value="P:Mo-molybdopterin cofactor biosynthetic process"/>
    <property type="evidence" value="ECO:0007669"/>
    <property type="project" value="UniProtKB-UniRule"/>
</dbReference>
<dbReference type="GO" id="GO:0005829">
    <property type="term" value="C:cytosol"/>
    <property type="evidence" value="ECO:0007669"/>
    <property type="project" value="TreeGrafter"/>
</dbReference>
<dbReference type="AlphaFoldDB" id="A0A3D8TUG1"/>
<dbReference type="Gene3D" id="3.40.980.10">
    <property type="entry name" value="MoaB/Mog-like domain"/>
    <property type="match status" value="1"/>
</dbReference>
<dbReference type="InterPro" id="IPR001453">
    <property type="entry name" value="MoaB/Mog_dom"/>
</dbReference>
<dbReference type="PANTHER" id="PTHR43232:SF2">
    <property type="entry name" value="MOLYBDENUM COFACTOR BIOSYNTHESIS PROTEIN B"/>
    <property type="match status" value="1"/>
</dbReference>
<reference evidence="9" key="1">
    <citation type="submission" date="2015-04" db="EMBL/GenBank/DDBJ databases">
        <authorList>
            <person name="Schardt J."/>
            <person name="Mueller-Herbst S."/>
            <person name="Scherer S."/>
            <person name="Huptas C."/>
        </authorList>
    </citation>
    <scope>NUCLEOTIDE SEQUENCE [LARGE SCALE GENOMIC DNA]</scope>
    <source>
        <strain evidence="9">Kiel-L1</strain>
    </source>
</reference>
<evidence type="ECO:0000256" key="3">
    <source>
        <dbReference type="ARBA" id="ARBA00006112"/>
    </source>
</evidence>
<sequence length="164" mass="17906">MHDSNVTSVDCAVLTISDTRTLETDTSGALIAELLEANGHHISERLLVPDDANEIRAALKIIEEKQISCLISTGGTGISKRDVTFEALYQQIEQEIPGFGELFRMISYQEIGSKAMASRAFAGFTAKDSLFFALPGSKNAVQTGMQNLILPELPHLIAERRKQA</sequence>
<protein>
    <recommendedName>
        <fullName evidence="4 6">Molybdenum cofactor biosynthesis protein B</fullName>
    </recommendedName>
</protein>
<dbReference type="FunFam" id="3.40.980.10:FF:000006">
    <property type="entry name" value="Molybdenum cofactor biosynthesis protein B"/>
    <property type="match status" value="1"/>
</dbReference>
<dbReference type="CDD" id="cd00886">
    <property type="entry name" value="MogA_MoaB"/>
    <property type="match status" value="1"/>
</dbReference>
<feature type="domain" description="MoaB/Mog" evidence="7">
    <location>
        <begin position="12"/>
        <end position="156"/>
    </location>
</feature>
<dbReference type="UniPathway" id="UPA00344"/>
<dbReference type="PIRSF" id="PIRSF006443">
    <property type="entry name" value="MoaB"/>
    <property type="match status" value="1"/>
</dbReference>
<dbReference type="SMART" id="SM00852">
    <property type="entry name" value="MoCF_biosynth"/>
    <property type="match status" value="1"/>
</dbReference>
<keyword evidence="9" id="KW-1185">Reference proteome</keyword>
<keyword evidence="5 6" id="KW-0501">Molybdenum cofactor biosynthesis</keyword>
<comment type="function">
    <text evidence="1 6">May be involved in the biosynthesis of molybdopterin.</text>
</comment>
<evidence type="ECO:0000256" key="1">
    <source>
        <dbReference type="ARBA" id="ARBA00003487"/>
    </source>
</evidence>
<evidence type="ECO:0000256" key="4">
    <source>
        <dbReference type="ARBA" id="ARBA00015262"/>
    </source>
</evidence>
<evidence type="ECO:0000256" key="6">
    <source>
        <dbReference type="PIRNR" id="PIRNR006443"/>
    </source>
</evidence>